<keyword evidence="3 6" id="KW-0812">Transmembrane</keyword>
<comment type="function">
    <text evidence="6">Probably involved in transport through the plasma membrane.</text>
</comment>
<evidence type="ECO:0000256" key="3">
    <source>
        <dbReference type="ARBA" id="ARBA00022692"/>
    </source>
</evidence>
<keyword evidence="5 6" id="KW-0472">Membrane</keyword>
<evidence type="ECO:0000256" key="5">
    <source>
        <dbReference type="ARBA" id="ARBA00023136"/>
    </source>
</evidence>
<feature type="transmembrane region" description="Helical" evidence="6">
    <location>
        <begin position="266"/>
        <end position="286"/>
    </location>
</feature>
<dbReference type="PANTHER" id="PTHR12385:SF88">
    <property type="entry name" value="CHOLINE TRANSPORTER-LIKE PROTEIN CTL1"/>
    <property type="match status" value="1"/>
</dbReference>
<dbReference type="InterPro" id="IPR007603">
    <property type="entry name" value="Choline_transptr-like"/>
</dbReference>
<feature type="transmembrane region" description="Helical" evidence="6">
    <location>
        <begin position="539"/>
        <end position="556"/>
    </location>
</feature>
<comment type="subcellular location">
    <subcellularLocation>
        <location evidence="6">Cell membrane</location>
        <topology evidence="6">Multi-pass membrane protein</topology>
    </subcellularLocation>
    <subcellularLocation>
        <location evidence="1">Membrane</location>
        <topology evidence="1">Multi-pass membrane protein</topology>
    </subcellularLocation>
</comment>
<protein>
    <recommendedName>
        <fullName evidence="6">Protein PNS1</fullName>
    </recommendedName>
</protein>
<evidence type="ECO:0000256" key="2">
    <source>
        <dbReference type="ARBA" id="ARBA00007168"/>
    </source>
</evidence>
<proteinExistence type="inferred from homology"/>
<keyword evidence="8" id="KW-1185">Reference proteome</keyword>
<feature type="transmembrane region" description="Helical" evidence="6">
    <location>
        <begin position="196"/>
        <end position="218"/>
    </location>
</feature>
<evidence type="ECO:0000313" key="7">
    <source>
        <dbReference type="EMBL" id="GAA5812392.1"/>
    </source>
</evidence>
<comment type="similarity">
    <text evidence="2 6">Belongs to the CTL (choline transporter-like) family.</text>
</comment>
<organism evidence="7 8">
    <name type="scientific">Mucor flavus</name>
    <dbReference type="NCBI Taxonomy" id="439312"/>
    <lineage>
        <taxon>Eukaryota</taxon>
        <taxon>Fungi</taxon>
        <taxon>Fungi incertae sedis</taxon>
        <taxon>Mucoromycota</taxon>
        <taxon>Mucoromycotina</taxon>
        <taxon>Mucoromycetes</taxon>
        <taxon>Mucorales</taxon>
        <taxon>Mucorineae</taxon>
        <taxon>Mucoraceae</taxon>
        <taxon>Mucor</taxon>
    </lineage>
</organism>
<accession>A0ABP9YZV4</accession>
<feature type="transmembrane region" description="Helical" evidence="6">
    <location>
        <begin position="416"/>
        <end position="436"/>
    </location>
</feature>
<evidence type="ECO:0000256" key="6">
    <source>
        <dbReference type="RuleBase" id="RU368066"/>
    </source>
</evidence>
<dbReference type="Proteomes" id="UP001473302">
    <property type="component" value="Unassembled WGS sequence"/>
</dbReference>
<feature type="transmembrane region" description="Helical" evidence="6">
    <location>
        <begin position="352"/>
        <end position="370"/>
    </location>
</feature>
<dbReference type="PANTHER" id="PTHR12385">
    <property type="entry name" value="CHOLINE TRANSPORTER-LIKE (SLC FAMILY 44)"/>
    <property type="match status" value="1"/>
</dbReference>
<reference evidence="7 8" key="1">
    <citation type="submission" date="2024-04" db="EMBL/GenBank/DDBJ databases">
        <title>genome sequences of Mucor flavus KT1a and Helicostylum pulchrum KT1b strains isolated from the surface of a dry-aged beef.</title>
        <authorList>
            <person name="Toyotome T."/>
            <person name="Hosono M."/>
            <person name="Torimaru M."/>
            <person name="Fukuda K."/>
            <person name="Mikami N."/>
        </authorList>
    </citation>
    <scope>NUCLEOTIDE SEQUENCE [LARGE SCALE GENOMIC DNA]</scope>
    <source>
        <strain evidence="7 8">KT1a</strain>
    </source>
</reference>
<sequence>MEQSLPNFSKVFQNLKTSLFQGATNSRYYAQMDQESENEEEDMSHSLFYSVHQQKHNINEDSIPLTLSNAYSDRSQLLFEQSEHEDYDQHDISFHHSQEESPTPPFKPSNIYLDPEENTDFQFTNPLSESLLPTSASIPPGITNADRKYRDPLFAILYILSMAIFFLSGIIILFTTNSRNIEDYVKGSTFKTIKDSAGILSIIIATALIMGSVWMYILRTFTKSFVWGTVICIPITLTGIFIWTLVESLQNNFVYDGIERTATDTGLTVLSFVPLIVNLVYIKVVYDGRHRINKTIAVIELACDVIRYNPGIILVSLILLAVFISFSIVWIIFFNRLWLIGHLGDASSLSGAIWIVNNYVYSLAAFYVFIYMWTAKLLIYMERFALSSITAQWYFHRNEASPTFVPWKNALTRACTNSLGTIAFGSLILAVIQFLSFSARSLRKYTKVPRPFSTLLVIILGYIDAIISTFNNYTISLAGITGESFFSAAKSATKIFRRNLLTGLFGDLLTQLILYIGASVIALSSGFGAYIYATHNLHSPHGFVVGLIATLMPWYLSQFFSYTMMSIIDASFLCYAIDLDTGTVHLSAAHTAFSGFD</sequence>
<name>A0ABP9YZV4_9FUNG</name>
<dbReference type="EMBL" id="BAABUK010000013">
    <property type="protein sequence ID" value="GAA5812392.1"/>
    <property type="molecule type" value="Genomic_DNA"/>
</dbReference>
<feature type="transmembrane region" description="Helical" evidence="6">
    <location>
        <begin position="153"/>
        <end position="176"/>
    </location>
</feature>
<dbReference type="Pfam" id="PF04515">
    <property type="entry name" value="Choline_transpo"/>
    <property type="match status" value="1"/>
</dbReference>
<feature type="transmembrane region" description="Helical" evidence="6">
    <location>
        <begin position="311"/>
        <end position="332"/>
    </location>
</feature>
<comment type="caution">
    <text evidence="7">The sequence shown here is derived from an EMBL/GenBank/DDBJ whole genome shotgun (WGS) entry which is preliminary data.</text>
</comment>
<evidence type="ECO:0000256" key="4">
    <source>
        <dbReference type="ARBA" id="ARBA00022989"/>
    </source>
</evidence>
<evidence type="ECO:0000256" key="1">
    <source>
        <dbReference type="ARBA" id="ARBA00004141"/>
    </source>
</evidence>
<gene>
    <name evidence="7" type="ORF">MFLAVUS_005844</name>
</gene>
<feature type="transmembrane region" description="Helical" evidence="6">
    <location>
        <begin position="448"/>
        <end position="467"/>
    </location>
</feature>
<feature type="transmembrane region" description="Helical" evidence="6">
    <location>
        <begin position="225"/>
        <end position="246"/>
    </location>
</feature>
<keyword evidence="4 6" id="KW-1133">Transmembrane helix</keyword>
<evidence type="ECO:0000313" key="8">
    <source>
        <dbReference type="Proteomes" id="UP001473302"/>
    </source>
</evidence>